<proteinExistence type="predicted"/>
<evidence type="ECO:0000313" key="2">
    <source>
        <dbReference type="Proteomes" id="UP000444721"/>
    </source>
</evidence>
<dbReference type="VEuPathDB" id="AmoebaDB:NfTy_010310"/>
<name>A0A6A5BEN5_NAEFO</name>
<dbReference type="AlphaFoldDB" id="A0A6A5BEN5"/>
<dbReference type="RefSeq" id="XP_044557674.1">
    <property type="nucleotide sequence ID" value="XM_044712706.1"/>
</dbReference>
<dbReference type="GeneID" id="68116030"/>
<dbReference type="VEuPathDB" id="AmoebaDB:NF0100630"/>
<sequence length="255" mass="28576">MVFGIKFIVDVASGKNVFQAARESLNPFPQVTAPINTVKDIVTGRNVVETLVDHTIQMDPLLSTAQQVLNPKKGLSVLIYDSTNEHESTRDQFASISWAVGSSFFEAVNKFDRVIRAKSWDQVVRELNQIADSGELIREVQFWGHGSPGKVFIGQDELTTEVLDTPSWVSLSKRKIFHQNALWWFRSCSTCNRNEGRSFAKKFVDLFGVRMGGHTVFIHAIHAGLVCLRPGQEPSWSDEDGTWCLATDMGHHSLN</sequence>
<dbReference type="Proteomes" id="UP000444721">
    <property type="component" value="Unassembled WGS sequence"/>
</dbReference>
<gene>
    <name evidence="1" type="ORF">FDP41_008813</name>
</gene>
<evidence type="ECO:0000313" key="1">
    <source>
        <dbReference type="EMBL" id="KAF0972961.1"/>
    </source>
</evidence>
<reference evidence="1 2" key="1">
    <citation type="journal article" date="2019" name="Sci. Rep.">
        <title>Nanopore sequencing improves the draft genome of the human pathogenic amoeba Naegleria fowleri.</title>
        <authorList>
            <person name="Liechti N."/>
            <person name="Schurch N."/>
            <person name="Bruggmann R."/>
            <person name="Wittwer M."/>
        </authorList>
    </citation>
    <scope>NUCLEOTIDE SEQUENCE [LARGE SCALE GENOMIC DNA]</scope>
    <source>
        <strain evidence="1 2">ATCC 30894</strain>
    </source>
</reference>
<evidence type="ECO:0008006" key="3">
    <source>
        <dbReference type="Google" id="ProtNLM"/>
    </source>
</evidence>
<protein>
    <recommendedName>
        <fullName evidence="3">DUF4347 domain-containing protein</fullName>
    </recommendedName>
</protein>
<keyword evidence="2" id="KW-1185">Reference proteome</keyword>
<accession>A0A6A5BEN5</accession>
<dbReference type="VEuPathDB" id="AmoebaDB:FDP41_008813"/>
<organism evidence="1 2">
    <name type="scientific">Naegleria fowleri</name>
    <name type="common">Brain eating amoeba</name>
    <dbReference type="NCBI Taxonomy" id="5763"/>
    <lineage>
        <taxon>Eukaryota</taxon>
        <taxon>Discoba</taxon>
        <taxon>Heterolobosea</taxon>
        <taxon>Tetramitia</taxon>
        <taxon>Eutetramitia</taxon>
        <taxon>Vahlkampfiidae</taxon>
        <taxon>Naegleria</taxon>
    </lineage>
</organism>
<dbReference type="EMBL" id="VFQX01000064">
    <property type="protein sequence ID" value="KAF0972961.1"/>
    <property type="molecule type" value="Genomic_DNA"/>
</dbReference>
<comment type="caution">
    <text evidence="1">The sequence shown here is derived from an EMBL/GenBank/DDBJ whole genome shotgun (WGS) entry which is preliminary data.</text>
</comment>